<accession>A0A084QXY9</accession>
<dbReference type="GO" id="GO:0018576">
    <property type="term" value="F:catechol 1,2-dioxygenase activity"/>
    <property type="evidence" value="ECO:0007669"/>
    <property type="project" value="InterPro"/>
</dbReference>
<dbReference type="OrthoDB" id="5238185at2759"/>
<dbReference type="Pfam" id="PF00775">
    <property type="entry name" value="Dioxygenase_C"/>
    <property type="match status" value="1"/>
</dbReference>
<dbReference type="SUPFAM" id="SSF49482">
    <property type="entry name" value="Aromatic compound dioxygenase"/>
    <property type="match status" value="1"/>
</dbReference>
<evidence type="ECO:0000256" key="6">
    <source>
        <dbReference type="ARBA" id="ARBA00023004"/>
    </source>
</evidence>
<dbReference type="Gene3D" id="2.60.130.10">
    <property type="entry name" value="Aromatic compound dioxygenase"/>
    <property type="match status" value="1"/>
</dbReference>
<dbReference type="InParanoid" id="A0A084QXY9"/>
<keyword evidence="6" id="KW-0408">Iron</keyword>
<gene>
    <name evidence="8" type="ORF">S40285_01230</name>
</gene>
<dbReference type="EMBL" id="KL659708">
    <property type="protein sequence ID" value="KFA68824.1"/>
    <property type="molecule type" value="Genomic_DNA"/>
</dbReference>
<feature type="domain" description="Intradiol ring-cleavage dioxygenases" evidence="7">
    <location>
        <begin position="157"/>
        <end position="185"/>
    </location>
</feature>
<evidence type="ECO:0000259" key="7">
    <source>
        <dbReference type="PROSITE" id="PS00083"/>
    </source>
</evidence>
<comment type="similarity">
    <text evidence="2">Belongs to the intradiol ring-cleavage dioxygenase family.</text>
</comment>
<dbReference type="InterPro" id="IPR000627">
    <property type="entry name" value="Intradiol_dOase_C"/>
</dbReference>
<evidence type="ECO:0000313" key="9">
    <source>
        <dbReference type="Proteomes" id="UP000028524"/>
    </source>
</evidence>
<evidence type="ECO:0000256" key="3">
    <source>
        <dbReference type="ARBA" id="ARBA00022723"/>
    </source>
</evidence>
<dbReference type="InterPro" id="IPR007535">
    <property type="entry name" value="Catechol_dOase_N"/>
</dbReference>
<dbReference type="GO" id="GO:0008199">
    <property type="term" value="F:ferric iron binding"/>
    <property type="evidence" value="ECO:0007669"/>
    <property type="project" value="InterPro"/>
</dbReference>
<dbReference type="PANTHER" id="PTHR33711:SF7">
    <property type="entry name" value="INTRADIOL RING-CLEAVAGE DIOXYGENASES DOMAIN-CONTAINING PROTEIN-RELATED"/>
    <property type="match status" value="1"/>
</dbReference>
<dbReference type="PANTHER" id="PTHR33711">
    <property type="entry name" value="DIOXYGENASE, PUTATIVE (AFU_ORTHOLOGUE AFUA_2G02910)-RELATED"/>
    <property type="match status" value="1"/>
</dbReference>
<evidence type="ECO:0000256" key="4">
    <source>
        <dbReference type="ARBA" id="ARBA00022964"/>
    </source>
</evidence>
<dbReference type="GO" id="GO:0009712">
    <property type="term" value="P:catechol-containing compound metabolic process"/>
    <property type="evidence" value="ECO:0007669"/>
    <property type="project" value="InterPro"/>
</dbReference>
<evidence type="ECO:0000256" key="2">
    <source>
        <dbReference type="ARBA" id="ARBA00007825"/>
    </source>
</evidence>
<dbReference type="InterPro" id="IPR015889">
    <property type="entry name" value="Intradiol_dOase_core"/>
</dbReference>
<evidence type="ECO:0000256" key="1">
    <source>
        <dbReference type="ARBA" id="ARBA00001965"/>
    </source>
</evidence>
<dbReference type="OMA" id="APNGMYE"/>
<keyword evidence="3" id="KW-0479">Metal-binding</keyword>
<dbReference type="Pfam" id="PF04444">
    <property type="entry name" value="Dioxygenase_N"/>
    <property type="match status" value="1"/>
</dbReference>
<protein>
    <recommendedName>
        <fullName evidence="7">Intradiol ring-cleavage dioxygenases domain-containing protein</fullName>
    </recommendedName>
</protein>
<dbReference type="Proteomes" id="UP000028524">
    <property type="component" value="Unassembled WGS sequence"/>
</dbReference>
<keyword evidence="9" id="KW-1185">Reference proteome</keyword>
<dbReference type="STRING" id="1283841.A0A084QXY9"/>
<name>A0A084QXY9_STAC4</name>
<sequence>MATTNNPQLDLRSNAHDTAFTEAVVAATGNNAAPRMKQVMPALIRHLHSFAREVDLTMDELFAGVELINQCGQMSNDQRNETQLLCDVLGLEALVDAITTRQRQPSSPPTLTETLLPCTPSNILGPFYRHNAPELPLCSSIISPEKRDSYLSYTTFFTGRVLAHGGQPIANAVLDIWHTAPNGMYEQQDKEQADMDLRGRFVTDKDGKFAFYCLRPVAYPIPDDGPVGKLLKTLDRHPWRPAHIHFIVSAPGFQTLTTQLYDAQDEWLRNDSVFAAQRELVVSFNPQQADPAATWTAAYDFVLMHESVNVHTKE</sequence>
<evidence type="ECO:0000256" key="5">
    <source>
        <dbReference type="ARBA" id="ARBA00023002"/>
    </source>
</evidence>
<reference evidence="8 9" key="1">
    <citation type="journal article" date="2014" name="BMC Genomics">
        <title>Comparative genome sequencing reveals chemotype-specific gene clusters in the toxigenic black mold Stachybotrys.</title>
        <authorList>
            <person name="Semeiks J."/>
            <person name="Borek D."/>
            <person name="Otwinowski Z."/>
            <person name="Grishin N.V."/>
        </authorList>
    </citation>
    <scope>NUCLEOTIDE SEQUENCE [LARGE SCALE GENOMIC DNA]</scope>
    <source>
        <strain evidence="8 9">IBT 40285</strain>
    </source>
</reference>
<dbReference type="PROSITE" id="PS00083">
    <property type="entry name" value="INTRADIOL_DIOXYGENAS"/>
    <property type="match status" value="1"/>
</dbReference>
<dbReference type="InterPro" id="IPR050770">
    <property type="entry name" value="Intradiol_RC_Dioxygenase"/>
</dbReference>
<organism evidence="8 9">
    <name type="scientific">Stachybotrys chlorohalonatus (strain IBT 40285)</name>
    <dbReference type="NCBI Taxonomy" id="1283841"/>
    <lineage>
        <taxon>Eukaryota</taxon>
        <taxon>Fungi</taxon>
        <taxon>Dikarya</taxon>
        <taxon>Ascomycota</taxon>
        <taxon>Pezizomycotina</taxon>
        <taxon>Sordariomycetes</taxon>
        <taxon>Hypocreomycetidae</taxon>
        <taxon>Hypocreales</taxon>
        <taxon>Stachybotryaceae</taxon>
        <taxon>Stachybotrys</taxon>
    </lineage>
</organism>
<keyword evidence="4" id="KW-0223">Dioxygenase</keyword>
<keyword evidence="5" id="KW-0560">Oxidoreductase</keyword>
<dbReference type="HOGENOM" id="CLU_046727_1_1_1"/>
<evidence type="ECO:0000313" key="8">
    <source>
        <dbReference type="EMBL" id="KFA68824.1"/>
    </source>
</evidence>
<dbReference type="AlphaFoldDB" id="A0A084QXY9"/>
<proteinExistence type="inferred from homology"/>
<comment type="cofactor">
    <cofactor evidence="1">
        <name>Fe(3+)</name>
        <dbReference type="ChEBI" id="CHEBI:29034"/>
    </cofactor>
</comment>